<dbReference type="PROSITE" id="PS51133">
    <property type="entry name" value="ZF_TFIIS_2"/>
    <property type="match status" value="1"/>
</dbReference>
<dbReference type="Proteomes" id="UP000193685">
    <property type="component" value="Unassembled WGS sequence"/>
</dbReference>
<feature type="binding site" evidence="8">
    <location>
        <position position="126"/>
    </location>
    <ligand>
        <name>Zn(2+)</name>
        <dbReference type="ChEBI" id="CHEBI:29105"/>
        <label>2</label>
    </ligand>
</feature>
<evidence type="ECO:0000256" key="5">
    <source>
        <dbReference type="ARBA" id="ARBA00022833"/>
    </source>
</evidence>
<proteinExistence type="inferred from homology"/>
<evidence type="ECO:0000256" key="4">
    <source>
        <dbReference type="ARBA" id="ARBA00022771"/>
    </source>
</evidence>
<dbReference type="AlphaFoldDB" id="A0A1Y2F0U7"/>
<dbReference type="GO" id="GO:0003676">
    <property type="term" value="F:nucleic acid binding"/>
    <property type="evidence" value="ECO:0007669"/>
    <property type="project" value="InterPro"/>
</dbReference>
<organism evidence="12 13">
    <name type="scientific">Protomyces lactucae-debilis</name>
    <dbReference type="NCBI Taxonomy" id="2754530"/>
    <lineage>
        <taxon>Eukaryota</taxon>
        <taxon>Fungi</taxon>
        <taxon>Dikarya</taxon>
        <taxon>Ascomycota</taxon>
        <taxon>Taphrinomycotina</taxon>
        <taxon>Taphrinomycetes</taxon>
        <taxon>Taphrinales</taxon>
        <taxon>Protomycetaceae</taxon>
        <taxon>Protomyces</taxon>
    </lineage>
</organism>
<dbReference type="InterPro" id="IPR012164">
    <property type="entry name" value="Rpa12/Rpb9/Rpc10/TFS"/>
</dbReference>
<dbReference type="InterPro" id="IPR034004">
    <property type="entry name" value="Zn_ribbon_RPA12_C"/>
</dbReference>
<evidence type="ECO:0000256" key="7">
    <source>
        <dbReference type="PIRNR" id="PIRNR005586"/>
    </source>
</evidence>
<dbReference type="GO" id="GO:0003899">
    <property type="term" value="F:DNA-directed RNA polymerase activity"/>
    <property type="evidence" value="ECO:0007669"/>
    <property type="project" value="InterPro"/>
</dbReference>
<dbReference type="InterPro" id="IPR001222">
    <property type="entry name" value="Znf_TFIIS"/>
</dbReference>
<dbReference type="PANTHER" id="PTHR11239">
    <property type="entry name" value="DNA-DIRECTED RNA POLYMERASE"/>
    <property type="match status" value="1"/>
</dbReference>
<evidence type="ECO:0000256" key="3">
    <source>
        <dbReference type="ARBA" id="ARBA00022723"/>
    </source>
</evidence>
<comment type="function">
    <text evidence="7">DNA-dependent RNA polymerase catalyzes the transcription of DNA into RNA using the four ribonucleoside triphosphates as substrates.</text>
</comment>
<feature type="domain" description="TFIIS-type" evidence="11">
    <location>
        <begin position="91"/>
        <end position="131"/>
    </location>
</feature>
<dbReference type="RefSeq" id="XP_040722806.1">
    <property type="nucleotide sequence ID" value="XM_040871566.1"/>
</dbReference>
<evidence type="ECO:0000256" key="2">
    <source>
        <dbReference type="ARBA" id="ARBA00022478"/>
    </source>
</evidence>
<keyword evidence="3 8" id="KW-0479">Metal-binding</keyword>
<dbReference type="GO" id="GO:0006363">
    <property type="term" value="P:termination of RNA polymerase I transcription"/>
    <property type="evidence" value="ECO:0007669"/>
    <property type="project" value="TreeGrafter"/>
</dbReference>
<keyword evidence="4 9" id="KW-0863">Zinc-finger</keyword>
<dbReference type="GeneID" id="63788165"/>
<feature type="binding site" evidence="8">
    <location>
        <position position="10"/>
    </location>
    <ligand>
        <name>Zn(2+)</name>
        <dbReference type="ChEBI" id="CHEBI:29105"/>
        <label>1</label>
    </ligand>
</feature>
<dbReference type="PANTHER" id="PTHR11239:SF14">
    <property type="entry name" value="DNA-DIRECTED RNA POLYMERASE I SUBUNIT RPA12"/>
    <property type="match status" value="1"/>
</dbReference>
<comment type="caution">
    <text evidence="12">The sequence shown here is derived from an EMBL/GenBank/DDBJ whole genome shotgun (WGS) entry which is preliminary data.</text>
</comment>
<feature type="binding site" evidence="8">
    <location>
        <position position="123"/>
    </location>
    <ligand>
        <name>Zn(2+)</name>
        <dbReference type="ChEBI" id="CHEBI:29105"/>
        <label>2</label>
    </ligand>
</feature>
<feature type="binding site" evidence="8">
    <location>
        <position position="98"/>
    </location>
    <ligand>
        <name>Zn(2+)</name>
        <dbReference type="ChEBI" id="CHEBI:29105"/>
        <label>2</label>
    </ligand>
</feature>
<evidence type="ECO:0000313" key="12">
    <source>
        <dbReference type="EMBL" id="ORY76966.1"/>
    </source>
</evidence>
<feature type="zinc finger region" description="C4-type" evidence="9">
    <location>
        <begin position="10"/>
        <end position="30"/>
    </location>
</feature>
<feature type="binding site" evidence="8">
    <location>
        <position position="95"/>
    </location>
    <ligand>
        <name>Zn(2+)</name>
        <dbReference type="ChEBI" id="CHEBI:29105"/>
        <label>2</label>
    </ligand>
</feature>
<dbReference type="OMA" id="EMQYHTL"/>
<dbReference type="PROSITE" id="PS00466">
    <property type="entry name" value="ZF_TFIIS_1"/>
    <property type="match status" value="1"/>
</dbReference>
<feature type="binding site" evidence="8">
    <location>
        <position position="30"/>
    </location>
    <ligand>
        <name>Zn(2+)</name>
        <dbReference type="ChEBI" id="CHEBI:29105"/>
        <label>1</label>
    </ligand>
</feature>
<comment type="subcellular location">
    <subcellularLocation>
        <location evidence="1">Nucleus</location>
        <location evidence="1">Nucleolus</location>
    </subcellularLocation>
</comment>
<reference evidence="12 13" key="1">
    <citation type="submission" date="2016-07" db="EMBL/GenBank/DDBJ databases">
        <title>Pervasive Adenine N6-methylation of Active Genes in Fungi.</title>
        <authorList>
            <consortium name="DOE Joint Genome Institute"/>
            <person name="Mondo S.J."/>
            <person name="Dannebaum R.O."/>
            <person name="Kuo R.C."/>
            <person name="Labutti K."/>
            <person name="Haridas S."/>
            <person name="Kuo A."/>
            <person name="Salamov A."/>
            <person name="Ahrendt S.R."/>
            <person name="Lipzen A."/>
            <person name="Sullivan W."/>
            <person name="Andreopoulos W.B."/>
            <person name="Clum A."/>
            <person name="Lindquist E."/>
            <person name="Daum C."/>
            <person name="Ramamoorthy G.K."/>
            <person name="Gryganskyi A."/>
            <person name="Culley D."/>
            <person name="Magnuson J.K."/>
            <person name="James T.Y."/>
            <person name="O'Malley M.A."/>
            <person name="Stajich J.E."/>
            <person name="Spatafora J.W."/>
            <person name="Visel A."/>
            <person name="Grigoriev I.V."/>
        </authorList>
    </citation>
    <scope>NUCLEOTIDE SEQUENCE [LARGE SCALE GENOMIC DNA]</scope>
    <source>
        <strain evidence="12 13">12-1054</strain>
    </source>
</reference>
<dbReference type="Pfam" id="PF01096">
    <property type="entry name" value="Zn_ribbon_TFIIS"/>
    <property type="match status" value="1"/>
</dbReference>
<dbReference type="STRING" id="56484.A0A1Y2F0U7"/>
<dbReference type="CDD" id="cd10507">
    <property type="entry name" value="Zn-ribbon_RPA12"/>
    <property type="match status" value="1"/>
</dbReference>
<protein>
    <recommendedName>
        <fullName evidence="7">DNA-directed RNA polymerase subunit</fullName>
    </recommendedName>
</protein>
<evidence type="ECO:0000256" key="8">
    <source>
        <dbReference type="PIRSR" id="PIRSR005586-1"/>
    </source>
</evidence>
<dbReference type="GO" id="GO:0055029">
    <property type="term" value="C:nuclear DNA-directed RNA polymerase complex"/>
    <property type="evidence" value="ECO:0007669"/>
    <property type="project" value="UniProtKB-ARBA"/>
</dbReference>
<keyword evidence="6 7" id="KW-0539">Nucleus</keyword>
<dbReference type="OrthoDB" id="10056816at2759"/>
<evidence type="ECO:0000259" key="11">
    <source>
        <dbReference type="PROSITE" id="PS51133"/>
    </source>
</evidence>
<keyword evidence="5 8" id="KW-0862">Zinc</keyword>
<sequence>MSVVGSLIFCTGCGTLLDPPTSTALTCTGCGASFPSAQFKSLSVTTRSAPGAFPSVLKQKRSVVHVPVPSTDDPEGLGEQHGGNTEGRATIEEKCVKCGNEQMTFFTLQLRSADEGSTVFYECPRCAYRFSTNN</sequence>
<dbReference type="PIRSF" id="PIRSF005586">
    <property type="entry name" value="RNApol_RpoM"/>
    <property type="match status" value="1"/>
</dbReference>
<keyword evidence="7 10" id="KW-0804">Transcription</keyword>
<keyword evidence="13" id="KW-1185">Reference proteome</keyword>
<evidence type="ECO:0000313" key="13">
    <source>
        <dbReference type="Proteomes" id="UP000193685"/>
    </source>
</evidence>
<evidence type="ECO:0000256" key="6">
    <source>
        <dbReference type="ARBA" id="ARBA00023242"/>
    </source>
</evidence>
<accession>A0A1Y2F0U7</accession>
<keyword evidence="2 7" id="KW-0240">DNA-directed RNA polymerase</keyword>
<evidence type="ECO:0000256" key="1">
    <source>
        <dbReference type="ARBA" id="ARBA00004604"/>
    </source>
</evidence>
<dbReference type="SUPFAM" id="SSF57783">
    <property type="entry name" value="Zinc beta-ribbon"/>
    <property type="match status" value="1"/>
</dbReference>
<feature type="binding site" evidence="8">
    <location>
        <position position="13"/>
    </location>
    <ligand>
        <name>Zn(2+)</name>
        <dbReference type="ChEBI" id="CHEBI:29105"/>
        <label>1</label>
    </ligand>
</feature>
<dbReference type="Gene3D" id="2.20.25.10">
    <property type="match status" value="1"/>
</dbReference>
<evidence type="ECO:0000256" key="10">
    <source>
        <dbReference type="RuleBase" id="RU003474"/>
    </source>
</evidence>
<comment type="similarity">
    <text evidence="7 10">Belongs to the archaeal rpoM/eukaryotic RPA12/RPB9/RPC11 RNA polymerase family.</text>
</comment>
<dbReference type="SMART" id="SM00661">
    <property type="entry name" value="RPOL9"/>
    <property type="match status" value="1"/>
</dbReference>
<dbReference type="GO" id="GO:0008270">
    <property type="term" value="F:zinc ion binding"/>
    <property type="evidence" value="ECO:0007669"/>
    <property type="project" value="UniProtKB-KW"/>
</dbReference>
<dbReference type="GO" id="GO:0005736">
    <property type="term" value="C:RNA polymerase I complex"/>
    <property type="evidence" value="ECO:0007669"/>
    <property type="project" value="TreeGrafter"/>
</dbReference>
<gene>
    <name evidence="12" type="ORF">BCR37DRAFT_395053</name>
</gene>
<feature type="binding site" evidence="8">
    <location>
        <position position="27"/>
    </location>
    <ligand>
        <name>Zn(2+)</name>
        <dbReference type="ChEBI" id="CHEBI:29105"/>
        <label>1</label>
    </ligand>
</feature>
<dbReference type="SMART" id="SM00440">
    <property type="entry name" value="ZnF_C2C2"/>
    <property type="match status" value="1"/>
</dbReference>
<evidence type="ECO:0000256" key="9">
    <source>
        <dbReference type="PIRSR" id="PIRSR005586-2"/>
    </source>
</evidence>
<name>A0A1Y2F0U7_PROLT</name>
<dbReference type="EMBL" id="MCFI01000021">
    <property type="protein sequence ID" value="ORY76966.1"/>
    <property type="molecule type" value="Genomic_DNA"/>
</dbReference>
<dbReference type="InterPro" id="IPR001529">
    <property type="entry name" value="Zn_ribbon_RPB9"/>
</dbReference>